<sequence length="38" mass="4429">MCHFILLVKPPFIKGKKEKYKQFAMCNEYNTCNESGST</sequence>
<organism evidence="1">
    <name type="scientific">Anguilla anguilla</name>
    <name type="common">European freshwater eel</name>
    <name type="synonym">Muraena anguilla</name>
    <dbReference type="NCBI Taxonomy" id="7936"/>
    <lineage>
        <taxon>Eukaryota</taxon>
        <taxon>Metazoa</taxon>
        <taxon>Chordata</taxon>
        <taxon>Craniata</taxon>
        <taxon>Vertebrata</taxon>
        <taxon>Euteleostomi</taxon>
        <taxon>Actinopterygii</taxon>
        <taxon>Neopterygii</taxon>
        <taxon>Teleostei</taxon>
        <taxon>Anguilliformes</taxon>
        <taxon>Anguillidae</taxon>
        <taxon>Anguilla</taxon>
    </lineage>
</organism>
<name>A0A0E9VL10_ANGAN</name>
<reference evidence="1" key="2">
    <citation type="journal article" date="2015" name="Fish Shellfish Immunol.">
        <title>Early steps in the European eel (Anguilla anguilla)-Vibrio vulnificus interaction in the gills: Role of the RtxA13 toxin.</title>
        <authorList>
            <person name="Callol A."/>
            <person name="Pajuelo D."/>
            <person name="Ebbesson L."/>
            <person name="Teles M."/>
            <person name="MacKenzie S."/>
            <person name="Amaro C."/>
        </authorList>
    </citation>
    <scope>NUCLEOTIDE SEQUENCE</scope>
</reference>
<evidence type="ECO:0000313" key="1">
    <source>
        <dbReference type="EMBL" id="JAH78742.1"/>
    </source>
</evidence>
<dbReference type="AlphaFoldDB" id="A0A0E9VL10"/>
<reference evidence="1" key="1">
    <citation type="submission" date="2014-11" db="EMBL/GenBank/DDBJ databases">
        <authorList>
            <person name="Amaro Gonzalez C."/>
        </authorList>
    </citation>
    <scope>NUCLEOTIDE SEQUENCE</scope>
</reference>
<protein>
    <submittedName>
        <fullName evidence="1">Uncharacterized protein</fullName>
    </submittedName>
</protein>
<proteinExistence type="predicted"/>
<accession>A0A0E9VL10</accession>
<dbReference type="EMBL" id="GBXM01029835">
    <property type="protein sequence ID" value="JAH78742.1"/>
    <property type="molecule type" value="Transcribed_RNA"/>
</dbReference>